<dbReference type="InterPro" id="IPR001789">
    <property type="entry name" value="Sig_transdc_resp-reg_receiver"/>
</dbReference>
<evidence type="ECO:0000313" key="5">
    <source>
        <dbReference type="Proteomes" id="UP000238327"/>
    </source>
</evidence>
<name>A0A2R3QWY7_ECTME</name>
<dbReference type="Gene3D" id="3.40.50.2300">
    <property type="match status" value="1"/>
</dbReference>
<evidence type="ECO:0000259" key="3">
    <source>
        <dbReference type="PROSITE" id="PS50110"/>
    </source>
</evidence>
<dbReference type="PROSITE" id="PS50110">
    <property type="entry name" value="RESPONSE_REGULATORY"/>
    <property type="match status" value="1"/>
</dbReference>
<evidence type="ECO:0000256" key="1">
    <source>
        <dbReference type="ARBA" id="ARBA00022553"/>
    </source>
</evidence>
<dbReference type="PANTHER" id="PTHR44591">
    <property type="entry name" value="STRESS RESPONSE REGULATOR PROTEIN 1"/>
    <property type="match status" value="1"/>
</dbReference>
<dbReference type="Pfam" id="PF00072">
    <property type="entry name" value="Response_reg"/>
    <property type="match status" value="1"/>
</dbReference>
<dbReference type="OrthoDB" id="9802155at2"/>
<feature type="domain" description="Response regulatory" evidence="3">
    <location>
        <begin position="11"/>
        <end position="129"/>
    </location>
</feature>
<dbReference type="EMBL" id="CP027657">
    <property type="protein sequence ID" value="AVO56254.1"/>
    <property type="molecule type" value="Genomic_DNA"/>
</dbReference>
<dbReference type="Proteomes" id="UP000238327">
    <property type="component" value="Chromosome"/>
</dbReference>
<dbReference type="RefSeq" id="WP_106742835.1">
    <property type="nucleotide sequence ID" value="NZ_CP027657.1"/>
</dbReference>
<dbReference type="InterPro" id="IPR050595">
    <property type="entry name" value="Bact_response_regulator"/>
</dbReference>
<dbReference type="InterPro" id="IPR011006">
    <property type="entry name" value="CheY-like_superfamily"/>
</dbReference>
<dbReference type="GO" id="GO:0000160">
    <property type="term" value="P:phosphorelay signal transduction system"/>
    <property type="evidence" value="ECO:0007669"/>
    <property type="project" value="InterPro"/>
</dbReference>
<dbReference type="SUPFAM" id="SSF52172">
    <property type="entry name" value="CheY-like"/>
    <property type="match status" value="1"/>
</dbReference>
<dbReference type="SMART" id="SM00448">
    <property type="entry name" value="REC"/>
    <property type="match status" value="1"/>
</dbReference>
<feature type="modified residue" description="4-aspartylphosphate" evidence="2">
    <location>
        <position position="61"/>
    </location>
</feature>
<sequence>MTETDSTTAKTILLVEDDDVVRTLTVEVLQEFGYRVHALRDAASTLELLRSDQPFDLLMSDIGLPGMDGRELVKAARQLRPTLPVLFASGYNERELLEEVRARDTAAATDSIVKPYDFKLLAQRLSELAGAPGKV</sequence>
<proteinExistence type="predicted"/>
<keyword evidence="1 2" id="KW-0597">Phosphoprotein</keyword>
<dbReference type="STRING" id="1001585.MDS_0181"/>
<evidence type="ECO:0000313" key="4">
    <source>
        <dbReference type="EMBL" id="AVO56254.1"/>
    </source>
</evidence>
<dbReference type="AlphaFoldDB" id="A0A2R3QWY7"/>
<reference evidence="4 5" key="1">
    <citation type="submission" date="2018-03" db="EMBL/GenBank/DDBJ databases">
        <title>Complete genome sequence and methylome analysis of Pseudomonas mendocina NEB 698.</title>
        <authorList>
            <person name="Morgan R.D."/>
        </authorList>
    </citation>
    <scope>NUCLEOTIDE SEQUENCE [LARGE SCALE GENOMIC DNA]</scope>
    <source>
        <strain evidence="4 5">NEB698</strain>
    </source>
</reference>
<gene>
    <name evidence="4" type="ORF">C7A17_09420</name>
</gene>
<dbReference type="PANTHER" id="PTHR44591:SF21">
    <property type="entry name" value="TWO-COMPONENT RESPONSE REGULATOR"/>
    <property type="match status" value="1"/>
</dbReference>
<evidence type="ECO:0000256" key="2">
    <source>
        <dbReference type="PROSITE-ProRule" id="PRU00169"/>
    </source>
</evidence>
<organism evidence="4 5">
    <name type="scientific">Ectopseudomonas mendocina</name>
    <name type="common">Pseudomonas mendocina</name>
    <dbReference type="NCBI Taxonomy" id="300"/>
    <lineage>
        <taxon>Bacteria</taxon>
        <taxon>Pseudomonadati</taxon>
        <taxon>Pseudomonadota</taxon>
        <taxon>Gammaproteobacteria</taxon>
        <taxon>Pseudomonadales</taxon>
        <taxon>Pseudomonadaceae</taxon>
        <taxon>Ectopseudomonas</taxon>
    </lineage>
</organism>
<accession>A0A2R3QWY7</accession>
<protein>
    <submittedName>
        <fullName evidence="4">Two-component system response regulator</fullName>
    </submittedName>
</protein>